<sequence>MTPGSGTARDAGCDGVASGTAPSCAPPDRDALDSISELITIGRFSDRVVPLAHTRVAYEARSKGALAWQGRRPCRRPVVKRSPERSGSALLPAPSADTAADSGPL</sequence>
<keyword evidence="3" id="KW-1185">Reference proteome</keyword>
<protein>
    <submittedName>
        <fullName evidence="2">Uncharacterized protein</fullName>
    </submittedName>
</protein>
<name>A0ABP9IBQ3_9ACTN</name>
<dbReference type="Proteomes" id="UP001501759">
    <property type="component" value="Unassembled WGS sequence"/>
</dbReference>
<organism evidence="2 3">
    <name type="scientific">Streptomyces siamensis</name>
    <dbReference type="NCBI Taxonomy" id="1274986"/>
    <lineage>
        <taxon>Bacteria</taxon>
        <taxon>Bacillati</taxon>
        <taxon>Actinomycetota</taxon>
        <taxon>Actinomycetes</taxon>
        <taxon>Kitasatosporales</taxon>
        <taxon>Streptomycetaceae</taxon>
        <taxon>Streptomyces</taxon>
    </lineage>
</organism>
<proteinExistence type="predicted"/>
<comment type="caution">
    <text evidence="2">The sequence shown here is derived from an EMBL/GenBank/DDBJ whole genome shotgun (WGS) entry which is preliminary data.</text>
</comment>
<gene>
    <name evidence="2" type="ORF">GCM10023335_02520</name>
</gene>
<reference evidence="3" key="1">
    <citation type="journal article" date="2019" name="Int. J. Syst. Evol. Microbiol.">
        <title>The Global Catalogue of Microorganisms (GCM) 10K type strain sequencing project: providing services to taxonomists for standard genome sequencing and annotation.</title>
        <authorList>
            <consortium name="The Broad Institute Genomics Platform"/>
            <consortium name="The Broad Institute Genome Sequencing Center for Infectious Disease"/>
            <person name="Wu L."/>
            <person name="Ma J."/>
        </authorList>
    </citation>
    <scope>NUCLEOTIDE SEQUENCE [LARGE SCALE GENOMIC DNA]</scope>
    <source>
        <strain evidence="3">JCM 18409</strain>
    </source>
</reference>
<accession>A0ABP9IBQ3</accession>
<evidence type="ECO:0000313" key="2">
    <source>
        <dbReference type="EMBL" id="GAA4994171.1"/>
    </source>
</evidence>
<feature type="region of interest" description="Disordered" evidence="1">
    <location>
        <begin position="1"/>
        <end position="29"/>
    </location>
</feature>
<feature type="region of interest" description="Disordered" evidence="1">
    <location>
        <begin position="70"/>
        <end position="105"/>
    </location>
</feature>
<evidence type="ECO:0000313" key="3">
    <source>
        <dbReference type="Proteomes" id="UP001501759"/>
    </source>
</evidence>
<dbReference type="EMBL" id="BAABKB010000001">
    <property type="protein sequence ID" value="GAA4994171.1"/>
    <property type="molecule type" value="Genomic_DNA"/>
</dbReference>
<evidence type="ECO:0000256" key="1">
    <source>
        <dbReference type="SAM" id="MobiDB-lite"/>
    </source>
</evidence>